<reference evidence="1 2" key="2">
    <citation type="journal article" date="2011" name="J. Bacteriol.">
        <title>Complete genome sequences for the anaerobic, extremely thermophilic plant biomass-degrading bacteria Caldicellulosiruptor hydrothermalis, Caldicellulosiruptor kristjanssonii, Caldicellulosiruptor kronotskyensis, Caldicellulosiruptor owensenis, and Caldicellulosiruptor lactoaceticus.</title>
        <authorList>
            <person name="Blumer-Schuette S.E."/>
            <person name="Ozdemir I."/>
            <person name="Mistry D."/>
            <person name="Lucas S."/>
            <person name="Lapidus A."/>
            <person name="Cheng J.F."/>
            <person name="Goodwin L.A."/>
            <person name="Pitluck S."/>
            <person name="Land M.L."/>
            <person name="Hauser L.J."/>
            <person name="Woyke T."/>
            <person name="Mikhailova N."/>
            <person name="Pati A."/>
            <person name="Kyrpides N.C."/>
            <person name="Ivanova N."/>
            <person name="Detter J.C."/>
            <person name="Walston-Davenport K."/>
            <person name="Han S."/>
            <person name="Adams M.W."/>
            <person name="Kelly R.M."/>
        </authorList>
    </citation>
    <scope>NUCLEOTIDE SEQUENCE [LARGE SCALE GENOMIC DNA]</scope>
    <source>
        <strain evidence="2">ATCC 700853 / DSM 12137 / I77R1B</strain>
    </source>
</reference>
<keyword evidence="2" id="KW-1185">Reference proteome</keyword>
<name>E4S8Z4_CALA7</name>
<gene>
    <name evidence="1" type="ordered locus">Calkr_2574</name>
</gene>
<evidence type="ECO:0000313" key="1">
    <source>
        <dbReference type="EMBL" id="ADQ41999.1"/>
    </source>
</evidence>
<sequence length="95" mass="11008">MIHPLKIKQTQLHQTKEAFQPFSSIHLLPAIRSNPHPINMKPNTNQLLKILHLRSTDMTFSQNAYQYISTSVIMNNITKACIVHVSKINFLTWKL</sequence>
<dbReference type="Proteomes" id="UP000009256">
    <property type="component" value="Chromosome"/>
</dbReference>
<dbReference type="KEGG" id="cki:Calkr_2574"/>
<dbReference type="HOGENOM" id="CLU_2367550_0_0_9"/>
<evidence type="ECO:0000313" key="2">
    <source>
        <dbReference type="Proteomes" id="UP000009256"/>
    </source>
</evidence>
<protein>
    <submittedName>
        <fullName evidence="1">Uncharacterized protein</fullName>
    </submittedName>
</protein>
<proteinExistence type="predicted"/>
<dbReference type="AlphaFoldDB" id="E4S8Z4"/>
<accession>E4S8Z4</accession>
<reference key="1">
    <citation type="submission" date="2010-11" db="EMBL/GenBank/DDBJ databases">
        <title>Complete sequence of chromosome of Caldicellulosiruptor kristjanssonii 177R1B.</title>
        <authorList>
            <consortium name="US DOE Joint Genome Institute"/>
            <person name="Lucas S."/>
            <person name="Copeland A."/>
            <person name="Lapidus A."/>
            <person name="Cheng J.-F."/>
            <person name="Bruce D."/>
            <person name="Goodwin L."/>
            <person name="Pitluck S."/>
            <person name="Davenport K."/>
            <person name="Detter J.C."/>
            <person name="Han C."/>
            <person name="Tapia R."/>
            <person name="Land M."/>
            <person name="Hauser L."/>
            <person name="Jeffries C."/>
            <person name="Kyrpides N."/>
            <person name="Ivanova N."/>
            <person name="Mikhailova N."/>
            <person name="Blumer-Schuette S.E."/>
            <person name="Kelly R.M."/>
            <person name="Woyke T."/>
        </authorList>
    </citation>
    <scope>NUCLEOTIDE SEQUENCE</scope>
    <source>
        <strain>177R1B</strain>
    </source>
</reference>
<dbReference type="EMBL" id="CP002326">
    <property type="protein sequence ID" value="ADQ41999.1"/>
    <property type="molecule type" value="Genomic_DNA"/>
</dbReference>
<organism evidence="1 2">
    <name type="scientific">Caldicellulosiruptor acetigenus (strain ATCC 700853 / DSM 12137 / I77R1B)</name>
    <name type="common">Caldicellulosiruptor kristjanssonii</name>
    <dbReference type="NCBI Taxonomy" id="632335"/>
    <lineage>
        <taxon>Bacteria</taxon>
        <taxon>Bacillati</taxon>
        <taxon>Bacillota</taxon>
        <taxon>Bacillota incertae sedis</taxon>
        <taxon>Caldicellulosiruptorales</taxon>
        <taxon>Caldicellulosiruptoraceae</taxon>
        <taxon>Caldicellulosiruptor</taxon>
    </lineage>
</organism>